<organism evidence="2 3">
    <name type="scientific">Lithocarpus litseifolius</name>
    <dbReference type="NCBI Taxonomy" id="425828"/>
    <lineage>
        <taxon>Eukaryota</taxon>
        <taxon>Viridiplantae</taxon>
        <taxon>Streptophyta</taxon>
        <taxon>Embryophyta</taxon>
        <taxon>Tracheophyta</taxon>
        <taxon>Spermatophyta</taxon>
        <taxon>Magnoliopsida</taxon>
        <taxon>eudicotyledons</taxon>
        <taxon>Gunneridae</taxon>
        <taxon>Pentapetalae</taxon>
        <taxon>rosids</taxon>
        <taxon>fabids</taxon>
        <taxon>Fagales</taxon>
        <taxon>Fagaceae</taxon>
        <taxon>Lithocarpus</taxon>
    </lineage>
</organism>
<dbReference type="Proteomes" id="UP001459277">
    <property type="component" value="Unassembled WGS sequence"/>
</dbReference>
<gene>
    <name evidence="2" type="ORF">SO802_023852</name>
</gene>
<sequence>MVESIIKEMDVDPCAEQETEDLGAPGLFDLSRALVHMKELQDKCVVEEGVISHLRKCNETLANEQDQYKDALCTLNKEVTELNEKLKEETCHREKEQEAKATLEKELTALLEQVETAKVDAMNEFKASQPFIDSCAIYYGDWFEDCLKQVKFVYLHLDLSKVTMDNPLLSTPIGDSILRETDDSTHLEPDPKNDGVVLAQLAVEKPDTYLIPSTEGQDAENPST</sequence>
<name>A0AAW2C7H4_9ROSI</name>
<dbReference type="EMBL" id="JAZDWU010000008">
    <property type="protein sequence ID" value="KAK9994149.1"/>
    <property type="molecule type" value="Genomic_DNA"/>
</dbReference>
<protein>
    <submittedName>
        <fullName evidence="2">Uncharacterized protein</fullName>
    </submittedName>
</protein>
<keyword evidence="3" id="KW-1185">Reference proteome</keyword>
<dbReference type="AlphaFoldDB" id="A0AAW2C7H4"/>
<proteinExistence type="predicted"/>
<evidence type="ECO:0000256" key="1">
    <source>
        <dbReference type="SAM" id="Coils"/>
    </source>
</evidence>
<comment type="caution">
    <text evidence="2">The sequence shown here is derived from an EMBL/GenBank/DDBJ whole genome shotgun (WGS) entry which is preliminary data.</text>
</comment>
<accession>A0AAW2C7H4</accession>
<evidence type="ECO:0000313" key="3">
    <source>
        <dbReference type="Proteomes" id="UP001459277"/>
    </source>
</evidence>
<evidence type="ECO:0000313" key="2">
    <source>
        <dbReference type="EMBL" id="KAK9994149.1"/>
    </source>
</evidence>
<feature type="coiled-coil region" evidence="1">
    <location>
        <begin position="69"/>
        <end position="124"/>
    </location>
</feature>
<reference evidence="2 3" key="1">
    <citation type="submission" date="2024-01" db="EMBL/GenBank/DDBJ databases">
        <title>A telomere-to-telomere, gap-free genome of sweet tea (Lithocarpus litseifolius).</title>
        <authorList>
            <person name="Zhou J."/>
        </authorList>
    </citation>
    <scope>NUCLEOTIDE SEQUENCE [LARGE SCALE GENOMIC DNA]</scope>
    <source>
        <strain evidence="2">Zhou-2022a</strain>
        <tissue evidence="2">Leaf</tissue>
    </source>
</reference>
<keyword evidence="1" id="KW-0175">Coiled coil</keyword>